<dbReference type="Gene3D" id="3.40.395.10">
    <property type="entry name" value="Adenoviral Proteinase, Chain A"/>
    <property type="match status" value="1"/>
</dbReference>
<evidence type="ECO:0000256" key="3">
    <source>
        <dbReference type="ARBA" id="ARBA00022801"/>
    </source>
</evidence>
<dbReference type="GO" id="GO:0016926">
    <property type="term" value="P:protein desumoylation"/>
    <property type="evidence" value="ECO:0007669"/>
    <property type="project" value="TreeGrafter"/>
</dbReference>
<evidence type="ECO:0000259" key="6">
    <source>
        <dbReference type="PROSITE" id="PS50600"/>
    </source>
</evidence>
<keyword evidence="4" id="KW-0788">Thiol protease</keyword>
<keyword evidence="8" id="KW-1185">Reference proteome</keyword>
<dbReference type="PANTHER" id="PTHR12606">
    <property type="entry name" value="SENTRIN/SUMO-SPECIFIC PROTEASE"/>
    <property type="match status" value="1"/>
</dbReference>
<dbReference type="SUPFAM" id="SSF54001">
    <property type="entry name" value="Cysteine proteinases"/>
    <property type="match status" value="1"/>
</dbReference>
<feature type="region of interest" description="Disordered" evidence="5">
    <location>
        <begin position="1"/>
        <end position="27"/>
    </location>
</feature>
<dbReference type="PROSITE" id="PS50600">
    <property type="entry name" value="ULP_PROTEASE"/>
    <property type="match status" value="1"/>
</dbReference>
<evidence type="ECO:0000256" key="4">
    <source>
        <dbReference type="ARBA" id="ARBA00022807"/>
    </source>
</evidence>
<keyword evidence="3" id="KW-0378">Hydrolase</keyword>
<dbReference type="Proteomes" id="UP001295684">
    <property type="component" value="Unassembled WGS sequence"/>
</dbReference>
<evidence type="ECO:0000256" key="2">
    <source>
        <dbReference type="ARBA" id="ARBA00022670"/>
    </source>
</evidence>
<proteinExistence type="inferred from homology"/>
<dbReference type="EMBL" id="CAMPGE010017493">
    <property type="protein sequence ID" value="CAI2375968.1"/>
    <property type="molecule type" value="Genomic_DNA"/>
</dbReference>
<evidence type="ECO:0000256" key="1">
    <source>
        <dbReference type="ARBA" id="ARBA00005234"/>
    </source>
</evidence>
<accession>A0AAD2D165</accession>
<organism evidence="7 8">
    <name type="scientific">Euplotes crassus</name>
    <dbReference type="NCBI Taxonomy" id="5936"/>
    <lineage>
        <taxon>Eukaryota</taxon>
        <taxon>Sar</taxon>
        <taxon>Alveolata</taxon>
        <taxon>Ciliophora</taxon>
        <taxon>Intramacronucleata</taxon>
        <taxon>Spirotrichea</taxon>
        <taxon>Hypotrichia</taxon>
        <taxon>Euplotida</taxon>
        <taxon>Euplotidae</taxon>
        <taxon>Moneuplotes</taxon>
    </lineage>
</organism>
<comment type="caution">
    <text evidence="7">The sequence shown here is derived from an EMBL/GenBank/DDBJ whole genome shotgun (WGS) entry which is preliminary data.</text>
</comment>
<dbReference type="GO" id="GO:0016929">
    <property type="term" value="F:deSUMOylase activity"/>
    <property type="evidence" value="ECO:0007669"/>
    <property type="project" value="TreeGrafter"/>
</dbReference>
<evidence type="ECO:0000256" key="5">
    <source>
        <dbReference type="SAM" id="MobiDB-lite"/>
    </source>
</evidence>
<dbReference type="AlphaFoldDB" id="A0AAD2D165"/>
<protein>
    <recommendedName>
        <fullName evidence="6">Ubiquitin-like protease family profile domain-containing protein</fullName>
    </recommendedName>
</protein>
<feature type="compositionally biased region" description="Polar residues" evidence="5">
    <location>
        <begin position="1"/>
        <end position="11"/>
    </location>
</feature>
<dbReference type="InterPro" id="IPR003653">
    <property type="entry name" value="Peptidase_C48_C"/>
</dbReference>
<dbReference type="PANTHER" id="PTHR12606:SF141">
    <property type="entry name" value="GH15225P-RELATED"/>
    <property type="match status" value="1"/>
</dbReference>
<dbReference type="InterPro" id="IPR038765">
    <property type="entry name" value="Papain-like_cys_pep_sf"/>
</dbReference>
<dbReference type="GO" id="GO:0006508">
    <property type="term" value="P:proteolysis"/>
    <property type="evidence" value="ECO:0007669"/>
    <property type="project" value="UniProtKB-KW"/>
</dbReference>
<evidence type="ECO:0000313" key="7">
    <source>
        <dbReference type="EMBL" id="CAI2375968.1"/>
    </source>
</evidence>
<name>A0AAD2D165_EUPCR</name>
<feature type="domain" description="Ubiquitin-like protease family profile" evidence="6">
    <location>
        <begin position="32"/>
        <end position="252"/>
    </location>
</feature>
<dbReference type="GO" id="GO:0005634">
    <property type="term" value="C:nucleus"/>
    <property type="evidence" value="ECO:0007669"/>
    <property type="project" value="TreeGrafter"/>
</dbReference>
<keyword evidence="2" id="KW-0645">Protease</keyword>
<sequence>MMKTELNTQVKGNKEEDKQPNAEENGQNLQDLNVSVASFRILKTNRWVNDEIVNAMVTLLNEYKSPKRYYRKRKRSTDPLSSLTKGLKDILILNTYFCQAYFELKNTCRRKLFNKLDRYLYKQIVKKDKRVFKKIIVPIMYCSHWFCLHVDLTRGKIRIYDSLIEKMYSKSYEAAELLCFYLERSSVVLRIMTKILKINSEKQIENWFTEKRLNDVRDKGFKSCFQISFARCPQQDNTYDCGVFLCMNLFCIASRINEIDYITHSDYMRGCIGQTLLSKDLKTLQNFIKTPLSSIL</sequence>
<reference evidence="7" key="1">
    <citation type="submission" date="2023-07" db="EMBL/GenBank/DDBJ databases">
        <authorList>
            <consortium name="AG Swart"/>
            <person name="Singh M."/>
            <person name="Singh A."/>
            <person name="Seah K."/>
            <person name="Emmerich C."/>
        </authorList>
    </citation>
    <scope>NUCLEOTIDE SEQUENCE</scope>
    <source>
        <strain evidence="7">DP1</strain>
    </source>
</reference>
<dbReference type="Pfam" id="PF02902">
    <property type="entry name" value="Peptidase_C48"/>
    <property type="match status" value="1"/>
</dbReference>
<comment type="similarity">
    <text evidence="1">Belongs to the peptidase C48 family.</text>
</comment>
<feature type="compositionally biased region" description="Basic and acidic residues" evidence="5">
    <location>
        <begin position="12"/>
        <end position="21"/>
    </location>
</feature>
<evidence type="ECO:0000313" key="8">
    <source>
        <dbReference type="Proteomes" id="UP001295684"/>
    </source>
</evidence>
<gene>
    <name evidence="7" type="ORF">ECRASSUSDP1_LOCUS17336</name>
</gene>